<accession>A0AAV2NV03</accession>
<proteinExistence type="predicted"/>
<dbReference type="AlphaFoldDB" id="A0AAV2NV03"/>
<reference evidence="1" key="1">
    <citation type="submission" date="2024-04" db="EMBL/GenBank/DDBJ databases">
        <authorList>
            <consortium name="Molecular Ecology Group"/>
        </authorList>
    </citation>
    <scope>NUCLEOTIDE SEQUENCE</scope>
</reference>
<sequence>MVERGVGKKCYGMMDAVGKLGEFQSRLQNSSADEITGGNLAIPTIKGWLDTDTPIPSRPCPIPLSENDSCPKVPFSQYQCRWYRTSRVLLYVRYPVLLLQRLDILLFLTFA</sequence>
<keyword evidence="2" id="KW-1185">Reference proteome</keyword>
<dbReference type="Proteomes" id="UP001497644">
    <property type="component" value="Chromosome 5"/>
</dbReference>
<dbReference type="EMBL" id="OZ034828">
    <property type="protein sequence ID" value="CAL1684207.1"/>
    <property type="molecule type" value="Genomic_DNA"/>
</dbReference>
<organism evidence="1 2">
    <name type="scientific">Lasius platythorax</name>
    <dbReference type="NCBI Taxonomy" id="488582"/>
    <lineage>
        <taxon>Eukaryota</taxon>
        <taxon>Metazoa</taxon>
        <taxon>Ecdysozoa</taxon>
        <taxon>Arthropoda</taxon>
        <taxon>Hexapoda</taxon>
        <taxon>Insecta</taxon>
        <taxon>Pterygota</taxon>
        <taxon>Neoptera</taxon>
        <taxon>Endopterygota</taxon>
        <taxon>Hymenoptera</taxon>
        <taxon>Apocrita</taxon>
        <taxon>Aculeata</taxon>
        <taxon>Formicoidea</taxon>
        <taxon>Formicidae</taxon>
        <taxon>Formicinae</taxon>
        <taxon>Lasius</taxon>
        <taxon>Lasius</taxon>
    </lineage>
</organism>
<name>A0AAV2NV03_9HYME</name>
<gene>
    <name evidence="1" type="ORF">LPLAT_LOCUS9881</name>
</gene>
<evidence type="ECO:0000313" key="1">
    <source>
        <dbReference type="EMBL" id="CAL1684207.1"/>
    </source>
</evidence>
<evidence type="ECO:0000313" key="2">
    <source>
        <dbReference type="Proteomes" id="UP001497644"/>
    </source>
</evidence>
<protein>
    <submittedName>
        <fullName evidence="1">Uncharacterized protein</fullName>
    </submittedName>
</protein>